<evidence type="ECO:0000256" key="4">
    <source>
        <dbReference type="ARBA" id="ARBA00022801"/>
    </source>
</evidence>
<feature type="active site" description="Charge relay system" evidence="6">
    <location>
        <position position="137"/>
    </location>
</feature>
<feature type="chain" id="PRO_5043644641" evidence="8">
    <location>
        <begin position="27"/>
        <end position="717"/>
    </location>
</feature>
<evidence type="ECO:0000256" key="8">
    <source>
        <dbReference type="SAM" id="SignalP"/>
    </source>
</evidence>
<dbReference type="Proteomes" id="UP001431776">
    <property type="component" value="Unassembled WGS sequence"/>
</dbReference>
<dbReference type="GO" id="GO:0046872">
    <property type="term" value="F:metal ion binding"/>
    <property type="evidence" value="ECO:0007669"/>
    <property type="project" value="UniProtKB-KW"/>
</dbReference>
<dbReference type="Gene3D" id="2.60.40.10">
    <property type="entry name" value="Immunoglobulins"/>
    <property type="match status" value="3"/>
</dbReference>
<dbReference type="EMBL" id="JASCXX010000001">
    <property type="protein sequence ID" value="MDI6447566.1"/>
    <property type="molecule type" value="Genomic_DNA"/>
</dbReference>
<dbReference type="Gene3D" id="3.40.50.200">
    <property type="entry name" value="Peptidase S8/S53 domain"/>
    <property type="match status" value="1"/>
</dbReference>
<dbReference type="GO" id="GO:0004252">
    <property type="term" value="F:serine-type endopeptidase activity"/>
    <property type="evidence" value="ECO:0007669"/>
    <property type="project" value="UniProtKB-UniRule"/>
</dbReference>
<evidence type="ECO:0000256" key="7">
    <source>
        <dbReference type="RuleBase" id="RU003355"/>
    </source>
</evidence>
<evidence type="ECO:0000256" key="2">
    <source>
        <dbReference type="ARBA" id="ARBA00022670"/>
    </source>
</evidence>
<dbReference type="InterPro" id="IPR034202">
    <property type="entry name" value="Subtilisin_Carlsberg-like"/>
</dbReference>
<evidence type="ECO:0000313" key="12">
    <source>
        <dbReference type="EMBL" id="MDI6447566.1"/>
    </source>
</evidence>
<dbReference type="RefSeq" id="WP_349242977.1">
    <property type="nucleotide sequence ID" value="NZ_JASCXX010000001.1"/>
</dbReference>
<name>A0AAW6TUK3_9BACT</name>
<dbReference type="PANTHER" id="PTHR43806:SF11">
    <property type="entry name" value="CEREVISIN-RELATED"/>
    <property type="match status" value="1"/>
</dbReference>
<dbReference type="PROSITE" id="PS51892">
    <property type="entry name" value="SUBTILASE"/>
    <property type="match status" value="1"/>
</dbReference>
<reference evidence="12" key="1">
    <citation type="submission" date="2023-05" db="EMBL/GenBank/DDBJ databases">
        <title>Anaerotaeda fermentans gen. nov., sp. nov., a novel anaerobic planctomycete of the new family within the order Sedimentisphaerales isolated from Taman Peninsula, Russia.</title>
        <authorList>
            <person name="Khomyakova M.A."/>
            <person name="Merkel A.Y."/>
            <person name="Slobodkin A.I."/>
        </authorList>
    </citation>
    <scope>NUCLEOTIDE SEQUENCE</scope>
    <source>
        <strain evidence="12">M17dextr</strain>
    </source>
</reference>
<feature type="active site" description="Charge relay system" evidence="6">
    <location>
        <position position="176"/>
    </location>
</feature>
<dbReference type="PROSITE" id="PS00137">
    <property type="entry name" value="SUBTILASE_HIS"/>
    <property type="match status" value="1"/>
</dbReference>
<dbReference type="InterPro" id="IPR011635">
    <property type="entry name" value="CARDB"/>
</dbReference>
<organism evidence="12 13">
    <name type="scientific">Anaerobaca lacustris</name>
    <dbReference type="NCBI Taxonomy" id="3044600"/>
    <lineage>
        <taxon>Bacteria</taxon>
        <taxon>Pseudomonadati</taxon>
        <taxon>Planctomycetota</taxon>
        <taxon>Phycisphaerae</taxon>
        <taxon>Sedimentisphaerales</taxon>
        <taxon>Anaerobacaceae</taxon>
        <taxon>Anaerobaca</taxon>
    </lineage>
</organism>
<dbReference type="Gene3D" id="3.30.70.80">
    <property type="entry name" value="Peptidase S8 propeptide/proteinase inhibitor I9"/>
    <property type="match status" value="1"/>
</dbReference>
<dbReference type="InterPro" id="IPR036852">
    <property type="entry name" value="Peptidase_S8/S53_dom_sf"/>
</dbReference>
<dbReference type="Pfam" id="PF07705">
    <property type="entry name" value="CARDB"/>
    <property type="match status" value="2"/>
</dbReference>
<evidence type="ECO:0000256" key="5">
    <source>
        <dbReference type="ARBA" id="ARBA00022825"/>
    </source>
</evidence>
<dbReference type="PRINTS" id="PR00723">
    <property type="entry name" value="SUBTILISIN"/>
</dbReference>
<gene>
    <name evidence="12" type="ORF">QJ522_00805</name>
</gene>
<dbReference type="PROSITE" id="PS00136">
    <property type="entry name" value="SUBTILASE_ASP"/>
    <property type="match status" value="1"/>
</dbReference>
<keyword evidence="4 6" id="KW-0378">Hydrolase</keyword>
<dbReference type="PROSITE" id="PS51257">
    <property type="entry name" value="PROKAR_LIPOPROTEIN"/>
    <property type="match status" value="1"/>
</dbReference>
<feature type="domain" description="Inhibitor I9" evidence="10">
    <location>
        <begin position="53"/>
        <end position="101"/>
    </location>
</feature>
<dbReference type="InterPro" id="IPR022398">
    <property type="entry name" value="Peptidase_S8_His-AS"/>
</dbReference>
<comment type="similarity">
    <text evidence="1 6 7">Belongs to the peptidase S8 family.</text>
</comment>
<accession>A0AAW6TUK3</accession>
<keyword evidence="13" id="KW-1185">Reference proteome</keyword>
<dbReference type="AlphaFoldDB" id="A0AAW6TUK3"/>
<dbReference type="InterPro" id="IPR050131">
    <property type="entry name" value="Peptidase_S8_subtilisin-like"/>
</dbReference>
<evidence type="ECO:0000256" key="3">
    <source>
        <dbReference type="ARBA" id="ARBA00022723"/>
    </source>
</evidence>
<evidence type="ECO:0000259" key="10">
    <source>
        <dbReference type="Pfam" id="PF05922"/>
    </source>
</evidence>
<evidence type="ECO:0000313" key="13">
    <source>
        <dbReference type="Proteomes" id="UP001431776"/>
    </source>
</evidence>
<proteinExistence type="inferred from homology"/>
<feature type="domain" description="Peptidase S8/S53" evidence="9">
    <location>
        <begin position="128"/>
        <end position="376"/>
    </location>
</feature>
<dbReference type="InterPro" id="IPR015500">
    <property type="entry name" value="Peptidase_S8_subtilisin-rel"/>
</dbReference>
<dbReference type="PANTHER" id="PTHR43806">
    <property type="entry name" value="PEPTIDASE S8"/>
    <property type="match status" value="1"/>
</dbReference>
<dbReference type="Pfam" id="PF00082">
    <property type="entry name" value="Peptidase_S8"/>
    <property type="match status" value="1"/>
</dbReference>
<dbReference type="InterPro" id="IPR037045">
    <property type="entry name" value="S8pro/Inhibitor_I9_sf"/>
</dbReference>
<keyword evidence="3" id="KW-0479">Metal-binding</keyword>
<dbReference type="InterPro" id="IPR000209">
    <property type="entry name" value="Peptidase_S8/S53_dom"/>
</dbReference>
<feature type="active site" description="Charge relay system" evidence="6">
    <location>
        <position position="327"/>
    </location>
</feature>
<dbReference type="InterPro" id="IPR023828">
    <property type="entry name" value="Peptidase_S8_Ser-AS"/>
</dbReference>
<sequence length="717" mass="73969">METLRRALGIALAILLGCCQVPIASAQSESAGRKVLIGFNRLVESQRPQTLAELIQRAGGKIEHSYHLLPVVLATLNDETIENLRDHPEIAYVERDQRVHATVQETPWNIERIDAERVWHAEYGASSGAGVNVAILDTGIDADHPDLAVAGGVNFTGNLLKDGSTRRADWIDKEGHGTHCAGVVAALDNSIGVVGVSPRVRLWAVRVLADDRSGYVSDVIQGIEWCVDNGIDIASMSFAGQYSQALREACDIAYRAGLLLVAASGNDGSAVGYPAAYDSVIAVSAIDTMDGLAGFSCVGPEVELAAPGVGVRSTYRDGGYASFSGTSMACPHVVGVAALVWASPALGVHSAAAVRARLQETAERLPSLSSEQVGYGLVHAGRAAVPPAVTDLAVAGIDVPGSVVQGDSVEVIVTVENVGNRACAAGVSVTLATGSGSSANGVIGARTTAGPLSPGASAMLTYTWDTTDVPSGAHTLMARHDLSDDDATNDARSVPVVVHAAITDIAITGVDGPSVVTKGDSVQIVVTVENVGDRDVEEDIAVSLTLNGGAASHTGDDIVIGMQIVRGGLRVGQDAALTYTWDTRGVEAGVHALTARHDRADEYSDNDSDGMTLTVAAGMPSAGVTITSIMPKTMWSGMSGSVIIRGTGFVDGAEVSFEGGEGLPPVATGIRVMGSSSIMARVAVGDRTLPAPSVWDVRVTNPDGSSAVFHDGLIVQP</sequence>
<keyword evidence="8" id="KW-0732">Signal</keyword>
<dbReference type="Pfam" id="PF05922">
    <property type="entry name" value="Inhibitor_I9"/>
    <property type="match status" value="1"/>
</dbReference>
<evidence type="ECO:0000256" key="1">
    <source>
        <dbReference type="ARBA" id="ARBA00011073"/>
    </source>
</evidence>
<dbReference type="InterPro" id="IPR023827">
    <property type="entry name" value="Peptidase_S8_Asp-AS"/>
</dbReference>
<dbReference type="PROSITE" id="PS00138">
    <property type="entry name" value="SUBTILASE_SER"/>
    <property type="match status" value="1"/>
</dbReference>
<feature type="signal peptide" evidence="8">
    <location>
        <begin position="1"/>
        <end position="26"/>
    </location>
</feature>
<dbReference type="GO" id="GO:0006508">
    <property type="term" value="P:proteolysis"/>
    <property type="evidence" value="ECO:0007669"/>
    <property type="project" value="UniProtKB-KW"/>
</dbReference>
<keyword evidence="5 6" id="KW-0720">Serine protease</keyword>
<dbReference type="InterPro" id="IPR013783">
    <property type="entry name" value="Ig-like_fold"/>
</dbReference>
<evidence type="ECO:0000256" key="6">
    <source>
        <dbReference type="PROSITE-ProRule" id="PRU01240"/>
    </source>
</evidence>
<evidence type="ECO:0000259" key="11">
    <source>
        <dbReference type="Pfam" id="PF07705"/>
    </source>
</evidence>
<dbReference type="SUPFAM" id="SSF52743">
    <property type="entry name" value="Subtilisin-like"/>
    <property type="match status" value="1"/>
</dbReference>
<evidence type="ECO:0000259" key="9">
    <source>
        <dbReference type="Pfam" id="PF00082"/>
    </source>
</evidence>
<dbReference type="CDD" id="cd07477">
    <property type="entry name" value="Peptidases_S8_Subtilisin_subset"/>
    <property type="match status" value="1"/>
</dbReference>
<keyword evidence="2 6" id="KW-0645">Protease</keyword>
<comment type="caution">
    <text evidence="12">The sequence shown here is derived from an EMBL/GenBank/DDBJ whole genome shotgun (WGS) entry which is preliminary data.</text>
</comment>
<dbReference type="InterPro" id="IPR010259">
    <property type="entry name" value="S8pro/Inhibitor_I9"/>
</dbReference>
<feature type="domain" description="CARDB" evidence="11">
    <location>
        <begin position="390"/>
        <end position="481"/>
    </location>
</feature>
<protein>
    <submittedName>
        <fullName evidence="12">S8 family serine peptidase</fullName>
    </submittedName>
</protein>
<feature type="domain" description="CARDB" evidence="11">
    <location>
        <begin position="507"/>
        <end position="603"/>
    </location>
</feature>